<accession>A0AAP5TC29</accession>
<evidence type="ECO:0000259" key="1">
    <source>
        <dbReference type="Pfam" id="PF13731"/>
    </source>
</evidence>
<gene>
    <name evidence="2" type="ORF">GA842_03320</name>
</gene>
<protein>
    <recommendedName>
        <fullName evidence="1">WxL domain-containing protein</fullName>
    </recommendedName>
</protein>
<proteinExistence type="predicted"/>
<dbReference type="EMBL" id="WERX01000008">
    <property type="protein sequence ID" value="MDV7693926.1"/>
    <property type="molecule type" value="Genomic_DNA"/>
</dbReference>
<dbReference type="InterPro" id="IPR027994">
    <property type="entry name" value="WxL_dom"/>
</dbReference>
<comment type="caution">
    <text evidence="2">The sequence shown here is derived from an EMBL/GenBank/DDBJ whole genome shotgun (WGS) entry which is preliminary data.</text>
</comment>
<evidence type="ECO:0000313" key="2">
    <source>
        <dbReference type="EMBL" id="MDV7693926.1"/>
    </source>
</evidence>
<dbReference type="Proteomes" id="UP001275867">
    <property type="component" value="Unassembled WGS sequence"/>
</dbReference>
<sequence length="146" mass="14888">MYSAGSLSIDSVPDFNFGSTSVKDLTTGTTLNYQSGSNNKLTVSDYRGTSNPEWTLEASLSDFTSGNSKVAGSINLATDTKAAGTINGAASEVWNNVDAATNGTGAASATVSTDTKLVTETNSAVDGGTYTSDITWTMTNTAASAK</sequence>
<reference evidence="2" key="1">
    <citation type="submission" date="2019-10" db="EMBL/GenBank/DDBJ databases">
        <title>Malate fermentation in French cider.</title>
        <authorList>
            <person name="Cousin F.J."/>
            <person name="Medina Fernandez S."/>
            <person name="Misery B."/>
            <person name="Laplace J.-M."/>
            <person name="Cretenet M."/>
        </authorList>
    </citation>
    <scope>NUCLEOTIDE SEQUENCE</scope>
    <source>
        <strain evidence="2">UCMA15901</strain>
    </source>
</reference>
<dbReference type="AlphaFoldDB" id="A0AAP5TC29"/>
<organism evidence="2 3">
    <name type="scientific">Pediococcus parvulus</name>
    <dbReference type="NCBI Taxonomy" id="54062"/>
    <lineage>
        <taxon>Bacteria</taxon>
        <taxon>Bacillati</taxon>
        <taxon>Bacillota</taxon>
        <taxon>Bacilli</taxon>
        <taxon>Lactobacillales</taxon>
        <taxon>Lactobacillaceae</taxon>
        <taxon>Pediococcus</taxon>
    </lineage>
</organism>
<evidence type="ECO:0000313" key="3">
    <source>
        <dbReference type="Proteomes" id="UP001275867"/>
    </source>
</evidence>
<feature type="domain" description="WxL" evidence="1">
    <location>
        <begin position="4"/>
        <end position="141"/>
    </location>
</feature>
<dbReference type="Pfam" id="PF13731">
    <property type="entry name" value="WxL"/>
    <property type="match status" value="1"/>
</dbReference>
<name>A0AAP5TC29_9LACO</name>